<accession>A0A183APY9</accession>
<dbReference type="AlphaFoldDB" id="A0A183APY9"/>
<dbReference type="WBParaSite" id="ECPE_0000905201-mRNA-1">
    <property type="protein sequence ID" value="ECPE_0000905201-mRNA-1"/>
    <property type="gene ID" value="ECPE_0000905201"/>
</dbReference>
<sequence>MTEPFPEVSQDGLGLCTRAQASLELRPDAQSEFRHTQDFIQADGLSRLPQNQTSTPEDMMIAAITSDADTSGTERRY</sequence>
<protein>
    <submittedName>
        <fullName evidence="1 3">Uncharacterized protein</fullName>
    </submittedName>
</protein>
<proteinExistence type="predicted"/>
<gene>
    <name evidence="1" type="ORF">ECPE_LOCUS9024</name>
</gene>
<dbReference type="Proteomes" id="UP000272942">
    <property type="component" value="Unassembled WGS sequence"/>
</dbReference>
<evidence type="ECO:0000313" key="1">
    <source>
        <dbReference type="EMBL" id="VDP84610.1"/>
    </source>
</evidence>
<reference evidence="1 2" key="2">
    <citation type="submission" date="2018-11" db="EMBL/GenBank/DDBJ databases">
        <authorList>
            <consortium name="Pathogen Informatics"/>
        </authorList>
    </citation>
    <scope>NUCLEOTIDE SEQUENCE [LARGE SCALE GENOMIC DNA]</scope>
    <source>
        <strain evidence="1 2">Egypt</strain>
    </source>
</reference>
<evidence type="ECO:0000313" key="2">
    <source>
        <dbReference type="Proteomes" id="UP000272942"/>
    </source>
</evidence>
<evidence type="ECO:0000313" key="3">
    <source>
        <dbReference type="WBParaSite" id="ECPE_0000905201-mRNA-1"/>
    </source>
</evidence>
<organism evidence="3">
    <name type="scientific">Echinostoma caproni</name>
    <dbReference type="NCBI Taxonomy" id="27848"/>
    <lineage>
        <taxon>Eukaryota</taxon>
        <taxon>Metazoa</taxon>
        <taxon>Spiralia</taxon>
        <taxon>Lophotrochozoa</taxon>
        <taxon>Platyhelminthes</taxon>
        <taxon>Trematoda</taxon>
        <taxon>Digenea</taxon>
        <taxon>Plagiorchiida</taxon>
        <taxon>Echinostomata</taxon>
        <taxon>Echinostomatoidea</taxon>
        <taxon>Echinostomatidae</taxon>
        <taxon>Echinostoma</taxon>
    </lineage>
</organism>
<keyword evidence="2" id="KW-1185">Reference proteome</keyword>
<reference evidence="3" key="1">
    <citation type="submission" date="2016-06" db="UniProtKB">
        <authorList>
            <consortium name="WormBaseParasite"/>
        </authorList>
    </citation>
    <scope>IDENTIFICATION</scope>
</reference>
<dbReference type="EMBL" id="UZAN01046804">
    <property type="protein sequence ID" value="VDP84610.1"/>
    <property type="molecule type" value="Genomic_DNA"/>
</dbReference>
<name>A0A183APY9_9TREM</name>